<organism evidence="4 5">
    <name type="scientific">Polarella glacialis</name>
    <name type="common">Dinoflagellate</name>
    <dbReference type="NCBI Taxonomy" id="89957"/>
    <lineage>
        <taxon>Eukaryota</taxon>
        <taxon>Sar</taxon>
        <taxon>Alveolata</taxon>
        <taxon>Dinophyceae</taxon>
        <taxon>Suessiales</taxon>
        <taxon>Suessiaceae</taxon>
        <taxon>Polarella</taxon>
    </lineage>
</organism>
<evidence type="ECO:0000313" key="4">
    <source>
        <dbReference type="EMBL" id="CAE8637532.1"/>
    </source>
</evidence>
<comment type="caution">
    <text evidence="4">The sequence shown here is derived from an EMBL/GenBank/DDBJ whole genome shotgun (WGS) entry which is preliminary data.</text>
</comment>
<reference evidence="4" key="1">
    <citation type="submission" date="2021-02" db="EMBL/GenBank/DDBJ databases">
        <authorList>
            <person name="Dougan E. K."/>
            <person name="Rhodes N."/>
            <person name="Thang M."/>
            <person name="Chan C."/>
        </authorList>
    </citation>
    <scope>NUCLEOTIDE SEQUENCE</scope>
</reference>
<keyword evidence="2" id="KW-0732">Signal</keyword>
<evidence type="ECO:0000256" key="1">
    <source>
        <dbReference type="SAM" id="MobiDB-lite"/>
    </source>
</evidence>
<dbReference type="InterPro" id="IPR036339">
    <property type="entry name" value="PUB-like_dom_sf"/>
</dbReference>
<sequence length="209" mass="22219">MLVQTVLGAFLQLFCAGSLCSPSPPRRANELQQSQAACDRRGCSMTEVSYDFGRALPDATTLGSSATRLVAIAEASEREDAIQTVFKLIHGVLATPDDAKKRRVKKANETFHRKVGRHAAALDFLRGCGFVDADDPDAPDGLGAGALLSMPVAYMLRLTDAHHTLFKAASEAGMSPPGLPGSSFNPYTSSLSKMDSTSSAKAPESWKSE</sequence>
<feature type="region of interest" description="Disordered" evidence="1">
    <location>
        <begin position="175"/>
        <end position="209"/>
    </location>
</feature>
<dbReference type="EMBL" id="CAJNNV010031712">
    <property type="protein sequence ID" value="CAE8637532.1"/>
    <property type="molecule type" value="Genomic_DNA"/>
</dbReference>
<dbReference type="SMART" id="SM00580">
    <property type="entry name" value="PUG"/>
    <property type="match status" value="1"/>
</dbReference>
<evidence type="ECO:0000259" key="3">
    <source>
        <dbReference type="Pfam" id="PF09409"/>
    </source>
</evidence>
<dbReference type="OrthoDB" id="440781at2759"/>
<feature type="compositionally biased region" description="Low complexity" evidence="1">
    <location>
        <begin position="189"/>
        <end position="199"/>
    </location>
</feature>
<dbReference type="AlphaFoldDB" id="A0A813HHP4"/>
<keyword evidence="5" id="KW-1185">Reference proteome</keyword>
<name>A0A813HHP4_POLGL</name>
<feature type="domain" description="PUB" evidence="3">
    <location>
        <begin position="77"/>
        <end position="135"/>
    </location>
</feature>
<dbReference type="CDD" id="cd09212">
    <property type="entry name" value="PUB"/>
    <property type="match status" value="1"/>
</dbReference>
<dbReference type="Gene3D" id="1.20.58.2190">
    <property type="match status" value="1"/>
</dbReference>
<accession>A0A813HHP4</accession>
<feature type="non-terminal residue" evidence="4">
    <location>
        <position position="1"/>
    </location>
</feature>
<dbReference type="Pfam" id="PF09409">
    <property type="entry name" value="PUB"/>
    <property type="match status" value="1"/>
</dbReference>
<gene>
    <name evidence="4" type="ORF">PGLA1383_LOCUS52873</name>
</gene>
<protein>
    <recommendedName>
        <fullName evidence="3">PUB domain-containing protein</fullName>
    </recommendedName>
</protein>
<dbReference type="Proteomes" id="UP000654075">
    <property type="component" value="Unassembled WGS sequence"/>
</dbReference>
<evidence type="ECO:0000313" key="5">
    <source>
        <dbReference type="Proteomes" id="UP000654075"/>
    </source>
</evidence>
<feature type="chain" id="PRO_5032751474" description="PUB domain-containing protein" evidence="2">
    <location>
        <begin position="21"/>
        <end position="209"/>
    </location>
</feature>
<dbReference type="InterPro" id="IPR018997">
    <property type="entry name" value="PUB_domain"/>
</dbReference>
<feature type="signal peptide" evidence="2">
    <location>
        <begin position="1"/>
        <end position="20"/>
    </location>
</feature>
<evidence type="ECO:0000256" key="2">
    <source>
        <dbReference type="SAM" id="SignalP"/>
    </source>
</evidence>
<proteinExistence type="predicted"/>
<dbReference type="SUPFAM" id="SSF143503">
    <property type="entry name" value="PUG domain-like"/>
    <property type="match status" value="1"/>
</dbReference>